<sequence length="102" mass="11333">MMVPPPLNCSKSPYGRVSLPAIPDNPPHQTARSPREERLGAARATTLHERCYFDGGRGVFLGCVCLCFWATMRLSLFLSLCLFASNISLRLSERLPMVSLHV</sequence>
<keyword evidence="3" id="KW-1185">Reference proteome</keyword>
<evidence type="ECO:0000256" key="1">
    <source>
        <dbReference type="SAM" id="MobiDB-lite"/>
    </source>
</evidence>
<gene>
    <name evidence="2" type="ORF">BDV98DRAFT_578326</name>
</gene>
<dbReference type="AlphaFoldDB" id="A0A5C3Q3Y8"/>
<reference evidence="2 3" key="1">
    <citation type="journal article" date="2019" name="Nat. Ecol. Evol.">
        <title>Megaphylogeny resolves global patterns of mushroom evolution.</title>
        <authorList>
            <person name="Varga T."/>
            <person name="Krizsan K."/>
            <person name="Foldi C."/>
            <person name="Dima B."/>
            <person name="Sanchez-Garcia M."/>
            <person name="Sanchez-Ramirez S."/>
            <person name="Szollosi G.J."/>
            <person name="Szarkandi J.G."/>
            <person name="Papp V."/>
            <person name="Albert L."/>
            <person name="Andreopoulos W."/>
            <person name="Angelini C."/>
            <person name="Antonin V."/>
            <person name="Barry K.W."/>
            <person name="Bougher N.L."/>
            <person name="Buchanan P."/>
            <person name="Buyck B."/>
            <person name="Bense V."/>
            <person name="Catcheside P."/>
            <person name="Chovatia M."/>
            <person name="Cooper J."/>
            <person name="Damon W."/>
            <person name="Desjardin D."/>
            <person name="Finy P."/>
            <person name="Geml J."/>
            <person name="Haridas S."/>
            <person name="Hughes K."/>
            <person name="Justo A."/>
            <person name="Karasinski D."/>
            <person name="Kautmanova I."/>
            <person name="Kiss B."/>
            <person name="Kocsube S."/>
            <person name="Kotiranta H."/>
            <person name="LaButti K.M."/>
            <person name="Lechner B.E."/>
            <person name="Liimatainen K."/>
            <person name="Lipzen A."/>
            <person name="Lukacs Z."/>
            <person name="Mihaltcheva S."/>
            <person name="Morgado L.N."/>
            <person name="Niskanen T."/>
            <person name="Noordeloos M.E."/>
            <person name="Ohm R.A."/>
            <person name="Ortiz-Santana B."/>
            <person name="Ovrebo C."/>
            <person name="Racz N."/>
            <person name="Riley R."/>
            <person name="Savchenko A."/>
            <person name="Shiryaev A."/>
            <person name="Soop K."/>
            <person name="Spirin V."/>
            <person name="Szebenyi C."/>
            <person name="Tomsovsky M."/>
            <person name="Tulloss R.E."/>
            <person name="Uehling J."/>
            <person name="Grigoriev I.V."/>
            <person name="Vagvolgyi C."/>
            <person name="Papp T."/>
            <person name="Martin F.M."/>
            <person name="Miettinen O."/>
            <person name="Hibbett D.S."/>
            <person name="Nagy L.G."/>
        </authorList>
    </citation>
    <scope>NUCLEOTIDE SEQUENCE [LARGE SCALE GENOMIC DNA]</scope>
    <source>
        <strain evidence="2 3">CBS 309.79</strain>
    </source>
</reference>
<dbReference type="EMBL" id="ML178949">
    <property type="protein sequence ID" value="TFK95110.1"/>
    <property type="molecule type" value="Genomic_DNA"/>
</dbReference>
<proteinExistence type="predicted"/>
<protein>
    <submittedName>
        <fullName evidence="2">Uncharacterized protein</fullName>
    </submittedName>
</protein>
<name>A0A5C3Q3Y8_9AGAR</name>
<feature type="region of interest" description="Disordered" evidence="1">
    <location>
        <begin position="1"/>
        <end position="38"/>
    </location>
</feature>
<evidence type="ECO:0000313" key="3">
    <source>
        <dbReference type="Proteomes" id="UP000305067"/>
    </source>
</evidence>
<feature type="non-terminal residue" evidence="2">
    <location>
        <position position="102"/>
    </location>
</feature>
<accession>A0A5C3Q3Y8</accession>
<dbReference type="Proteomes" id="UP000305067">
    <property type="component" value="Unassembled WGS sequence"/>
</dbReference>
<organism evidence="2 3">
    <name type="scientific">Pterulicium gracile</name>
    <dbReference type="NCBI Taxonomy" id="1884261"/>
    <lineage>
        <taxon>Eukaryota</taxon>
        <taxon>Fungi</taxon>
        <taxon>Dikarya</taxon>
        <taxon>Basidiomycota</taxon>
        <taxon>Agaricomycotina</taxon>
        <taxon>Agaricomycetes</taxon>
        <taxon>Agaricomycetidae</taxon>
        <taxon>Agaricales</taxon>
        <taxon>Pleurotineae</taxon>
        <taxon>Pterulaceae</taxon>
        <taxon>Pterulicium</taxon>
    </lineage>
</organism>
<evidence type="ECO:0000313" key="2">
    <source>
        <dbReference type="EMBL" id="TFK95110.1"/>
    </source>
</evidence>